<reference evidence="1" key="2">
    <citation type="submission" date="2022-03" db="EMBL/GenBank/DDBJ databases">
        <title>Draft title - Genomic analysis of global carrot germplasm unveils the trajectory of domestication and the origin of high carotenoid orange carrot.</title>
        <authorList>
            <person name="Iorizzo M."/>
            <person name="Ellison S."/>
            <person name="Senalik D."/>
            <person name="Macko-Podgorni A."/>
            <person name="Grzebelus D."/>
            <person name="Bostan H."/>
            <person name="Rolling W."/>
            <person name="Curaba J."/>
            <person name="Simon P."/>
        </authorList>
    </citation>
    <scope>NUCLEOTIDE SEQUENCE</scope>
    <source>
        <tissue evidence="1">Leaf</tissue>
    </source>
</reference>
<keyword evidence="2" id="KW-1185">Reference proteome</keyword>
<organism evidence="1 2">
    <name type="scientific">Daucus carota subsp. sativus</name>
    <name type="common">Carrot</name>
    <dbReference type="NCBI Taxonomy" id="79200"/>
    <lineage>
        <taxon>Eukaryota</taxon>
        <taxon>Viridiplantae</taxon>
        <taxon>Streptophyta</taxon>
        <taxon>Embryophyta</taxon>
        <taxon>Tracheophyta</taxon>
        <taxon>Spermatophyta</taxon>
        <taxon>Magnoliopsida</taxon>
        <taxon>eudicotyledons</taxon>
        <taxon>Gunneridae</taxon>
        <taxon>Pentapetalae</taxon>
        <taxon>asterids</taxon>
        <taxon>campanulids</taxon>
        <taxon>Apiales</taxon>
        <taxon>Apiaceae</taxon>
        <taxon>Apioideae</taxon>
        <taxon>Scandiceae</taxon>
        <taxon>Daucinae</taxon>
        <taxon>Daucus</taxon>
        <taxon>Daucus sect. Daucus</taxon>
    </lineage>
</organism>
<dbReference type="EMBL" id="CP093348">
    <property type="protein sequence ID" value="WOH05757.1"/>
    <property type="molecule type" value="Genomic_DNA"/>
</dbReference>
<accession>A0A164W9S5</accession>
<reference evidence="1" key="1">
    <citation type="journal article" date="2016" name="Nat. Genet.">
        <title>A high-quality carrot genome assembly provides new insights into carotenoid accumulation and asterid genome evolution.</title>
        <authorList>
            <person name="Iorizzo M."/>
            <person name="Ellison S."/>
            <person name="Senalik D."/>
            <person name="Zeng P."/>
            <person name="Satapoomin P."/>
            <person name="Huang J."/>
            <person name="Bowman M."/>
            <person name="Iovene M."/>
            <person name="Sanseverino W."/>
            <person name="Cavagnaro P."/>
            <person name="Yildiz M."/>
            <person name="Macko-Podgorni A."/>
            <person name="Moranska E."/>
            <person name="Grzebelus E."/>
            <person name="Grzebelus D."/>
            <person name="Ashrafi H."/>
            <person name="Zheng Z."/>
            <person name="Cheng S."/>
            <person name="Spooner D."/>
            <person name="Van Deynze A."/>
            <person name="Simon P."/>
        </authorList>
    </citation>
    <scope>NUCLEOTIDE SEQUENCE</scope>
    <source>
        <tissue evidence="1">Leaf</tissue>
    </source>
</reference>
<proteinExistence type="predicted"/>
<dbReference type="AlphaFoldDB" id="A0A164W9S5"/>
<protein>
    <submittedName>
        <fullName evidence="1">Uncharacterized protein</fullName>
    </submittedName>
</protein>
<gene>
    <name evidence="1" type="ORF">DCAR_0625178</name>
</gene>
<sequence length="49" mass="5390">MAVSNPNSSTISTTAQLIQFNPTSQLPIKLQGSQNFTTWKAQFELLLHG</sequence>
<name>A0A164W9S5_DAUCS</name>
<evidence type="ECO:0000313" key="1">
    <source>
        <dbReference type="EMBL" id="WOH05757.1"/>
    </source>
</evidence>
<evidence type="ECO:0000313" key="2">
    <source>
        <dbReference type="Proteomes" id="UP000077755"/>
    </source>
</evidence>
<dbReference type="Proteomes" id="UP000077755">
    <property type="component" value="Chromosome 6"/>
</dbReference>
<dbReference type="Gramene" id="KZM91485">
    <property type="protein sequence ID" value="KZM91485"/>
    <property type="gene ID" value="DCAR_021150"/>
</dbReference>